<sequence>MAYDAIVVGAGHNGLTAAVLLQQAGLRTLCLEGKLYAGGMASTVELFDGYRFEIAGSVQFPTSAAVSAELGLDDLPTVDLEVMSVALRGVGDDPLVQYADPITMLNHLADVHGADAVDGMAGLLAWSQAPTRALGRFEAATEPKTFDEMYACATNEFERSCIDDMLFGSVTDVLDRYFPDRDKHAALRGSMTVLAVNTIYRGPATPGSAAALAFGLGVPEGQFVQMKKLRGGVGALTEHLRQLFESNGGEVRLRSQVAEILVDQDPQPQSGCRVRGVRTQAGDTFEAPIVVSAIAPDVTINGLIDHSVLSADIRDRYSGIDHRGSYLQMHFALDEPPTFAAPYEALSDPTLQASMGIFCTPEEVQQQWENARRGIVPADPTVVLQIPSLHDPGLAPEGKYAASAFAMWFPIEGGPNHRGYGQAKLEMGQRVIDKITRLAPNFERSIIRHTTFTPRHMGVMFGAPGGDYCHGLLHPEQIGPNRPGPKGFRGQPIPIGGLYLGSAGCHGGPGITFIPGYNAARAALADR</sequence>
<proteinExistence type="predicted"/>
<evidence type="ECO:0000259" key="4">
    <source>
        <dbReference type="Pfam" id="PF01593"/>
    </source>
</evidence>
<evidence type="ECO:0000256" key="2">
    <source>
        <dbReference type="ARBA" id="ARBA00038825"/>
    </source>
</evidence>
<dbReference type="GO" id="GO:0016491">
    <property type="term" value="F:oxidoreductase activity"/>
    <property type="evidence" value="ECO:0007669"/>
    <property type="project" value="InterPro"/>
</dbReference>
<dbReference type="PANTHER" id="PTHR10668:SF103">
    <property type="entry name" value="PYRIDINE NUCLEOTIDE-DISULFIDE OXIDOREDUCTASE DOMAIN-CONTAINING PROTEIN 2"/>
    <property type="match status" value="1"/>
</dbReference>
<reference evidence="5" key="1">
    <citation type="submission" date="2019-12" db="EMBL/GenBank/DDBJ databases">
        <title>Mycobacterium spongiae sp. nov.</title>
        <authorList>
            <person name="Stinear T."/>
        </authorList>
    </citation>
    <scope>NUCLEOTIDE SEQUENCE</scope>
    <source>
        <strain evidence="5">FSD4b-SM</strain>
    </source>
</reference>
<evidence type="ECO:0000313" key="5">
    <source>
        <dbReference type="EMBL" id="QUR69392.1"/>
    </source>
</evidence>
<dbReference type="GO" id="GO:0005829">
    <property type="term" value="C:cytosol"/>
    <property type="evidence" value="ECO:0007669"/>
    <property type="project" value="TreeGrafter"/>
</dbReference>
<dbReference type="Gene3D" id="3.50.50.60">
    <property type="entry name" value="FAD/NAD(P)-binding domain"/>
    <property type="match status" value="2"/>
</dbReference>
<keyword evidence="6" id="KW-1185">Reference proteome</keyword>
<dbReference type="RefSeq" id="WP_211696980.1">
    <property type="nucleotide sequence ID" value="NZ_CP046600.1"/>
</dbReference>
<dbReference type="InterPro" id="IPR002937">
    <property type="entry name" value="Amino_oxidase"/>
</dbReference>
<gene>
    <name evidence="5" type="ORF">F6B93_22030</name>
</gene>
<dbReference type="EMBL" id="CP046600">
    <property type="protein sequence ID" value="QUR69392.1"/>
    <property type="molecule type" value="Genomic_DNA"/>
</dbReference>
<dbReference type="InterPro" id="IPR036188">
    <property type="entry name" value="FAD/NAD-bd_sf"/>
</dbReference>
<evidence type="ECO:0000256" key="1">
    <source>
        <dbReference type="ARBA" id="ARBA00037217"/>
    </source>
</evidence>
<feature type="domain" description="Amine oxidase" evidence="4">
    <location>
        <begin position="14"/>
        <end position="300"/>
    </location>
</feature>
<dbReference type="KEGG" id="mspg:F6B93_22030"/>
<name>A0A975K114_9MYCO</name>
<evidence type="ECO:0000256" key="3">
    <source>
        <dbReference type="ARBA" id="ARBA00040298"/>
    </source>
</evidence>
<organism evidence="5 6">
    <name type="scientific">Mycobacterium spongiae</name>
    <dbReference type="NCBI Taxonomy" id="886343"/>
    <lineage>
        <taxon>Bacteria</taxon>
        <taxon>Bacillati</taxon>
        <taxon>Actinomycetota</taxon>
        <taxon>Actinomycetes</taxon>
        <taxon>Mycobacteriales</taxon>
        <taxon>Mycobacteriaceae</taxon>
        <taxon>Mycobacterium</taxon>
    </lineage>
</organism>
<dbReference type="PANTHER" id="PTHR10668">
    <property type="entry name" value="PHYTOENE DEHYDROGENASE"/>
    <property type="match status" value="1"/>
</dbReference>
<dbReference type="Pfam" id="PF01593">
    <property type="entry name" value="Amino_oxidase"/>
    <property type="match status" value="1"/>
</dbReference>
<dbReference type="AlphaFoldDB" id="A0A975K114"/>
<dbReference type="SUPFAM" id="SSF51905">
    <property type="entry name" value="FAD/NAD(P)-binding domain"/>
    <property type="match status" value="1"/>
</dbReference>
<dbReference type="Proteomes" id="UP000682202">
    <property type="component" value="Chromosome"/>
</dbReference>
<accession>A0A975K114</accession>
<comment type="function">
    <text evidence="1">Probable oxidoreductase that may play a role as regulator of mitochondrial function.</text>
</comment>
<protein>
    <recommendedName>
        <fullName evidence="3">Pyridine nucleotide-disulfide oxidoreductase domain-containing protein 2</fullName>
    </recommendedName>
</protein>
<comment type="subunit">
    <text evidence="2">Interacts with COX5B; this interaction may contribute to localize PYROXD2 to the inner face of the inner mitochondrial membrane.</text>
</comment>
<evidence type="ECO:0000313" key="6">
    <source>
        <dbReference type="Proteomes" id="UP000682202"/>
    </source>
</evidence>